<keyword evidence="3" id="KW-1185">Reference proteome</keyword>
<evidence type="ECO:0000313" key="3">
    <source>
        <dbReference type="Proteomes" id="UP000694388"/>
    </source>
</evidence>
<proteinExistence type="predicted"/>
<sequence>MALRRKGRSPAFFSHEFFIQNHVDMMSVLIACFLLAFMFEVRSGREFLHFHLFVNFFFPTNSFLCHFLPLNSML</sequence>
<accession>A0A8C4R1T7</accession>
<keyword evidence="1" id="KW-1133">Transmembrane helix</keyword>
<feature type="transmembrane region" description="Helical" evidence="1">
    <location>
        <begin position="47"/>
        <end position="68"/>
    </location>
</feature>
<name>A0A8C4R1T7_EPTBU</name>
<protein>
    <submittedName>
        <fullName evidence="2">Uncharacterized protein</fullName>
    </submittedName>
</protein>
<dbReference type="Ensembl" id="ENSEBUT00000023037.1">
    <property type="protein sequence ID" value="ENSEBUP00000022461.1"/>
    <property type="gene ID" value="ENSEBUG00000013840.1"/>
</dbReference>
<evidence type="ECO:0000256" key="1">
    <source>
        <dbReference type="SAM" id="Phobius"/>
    </source>
</evidence>
<keyword evidence="1" id="KW-0812">Transmembrane</keyword>
<reference evidence="2" key="2">
    <citation type="submission" date="2025-09" db="UniProtKB">
        <authorList>
            <consortium name="Ensembl"/>
        </authorList>
    </citation>
    <scope>IDENTIFICATION</scope>
</reference>
<keyword evidence="1" id="KW-0472">Membrane</keyword>
<reference evidence="2" key="1">
    <citation type="submission" date="2025-08" db="UniProtKB">
        <authorList>
            <consortium name="Ensembl"/>
        </authorList>
    </citation>
    <scope>IDENTIFICATION</scope>
</reference>
<evidence type="ECO:0000313" key="2">
    <source>
        <dbReference type="Ensembl" id="ENSEBUP00000022461.1"/>
    </source>
</evidence>
<dbReference type="AlphaFoldDB" id="A0A8C4R1T7"/>
<dbReference type="Proteomes" id="UP000694388">
    <property type="component" value="Unplaced"/>
</dbReference>
<organism evidence="2 3">
    <name type="scientific">Eptatretus burgeri</name>
    <name type="common">Inshore hagfish</name>
    <dbReference type="NCBI Taxonomy" id="7764"/>
    <lineage>
        <taxon>Eukaryota</taxon>
        <taxon>Metazoa</taxon>
        <taxon>Chordata</taxon>
        <taxon>Craniata</taxon>
        <taxon>Vertebrata</taxon>
        <taxon>Cyclostomata</taxon>
        <taxon>Myxini</taxon>
        <taxon>Myxiniformes</taxon>
        <taxon>Myxinidae</taxon>
        <taxon>Eptatretinae</taxon>
        <taxon>Eptatretus</taxon>
    </lineage>
</organism>
<feature type="transmembrane region" description="Helical" evidence="1">
    <location>
        <begin position="21"/>
        <end position="41"/>
    </location>
</feature>